<feature type="region of interest" description="Disordered" evidence="2">
    <location>
        <begin position="322"/>
        <end position="392"/>
    </location>
</feature>
<evidence type="ECO:0000259" key="3">
    <source>
        <dbReference type="PROSITE" id="PS50158"/>
    </source>
</evidence>
<evidence type="ECO:0000256" key="2">
    <source>
        <dbReference type="SAM" id="MobiDB-lite"/>
    </source>
</evidence>
<dbReference type="InterPro" id="IPR001878">
    <property type="entry name" value="Znf_CCHC"/>
</dbReference>
<evidence type="ECO:0000256" key="1">
    <source>
        <dbReference type="PROSITE-ProRule" id="PRU00047"/>
    </source>
</evidence>
<feature type="compositionally biased region" description="Polar residues" evidence="2">
    <location>
        <begin position="474"/>
        <end position="488"/>
    </location>
</feature>
<dbReference type="PANTHER" id="PTHR31286">
    <property type="entry name" value="GLYCINE-RICH CELL WALL STRUCTURAL PROTEIN 1.8-LIKE"/>
    <property type="match status" value="1"/>
</dbReference>
<comment type="caution">
    <text evidence="4">The sequence shown here is derived from an EMBL/GenBank/DDBJ whole genome shotgun (WGS) entry which is preliminary data.</text>
</comment>
<protein>
    <recommendedName>
        <fullName evidence="3">CCHC-type domain-containing protein</fullName>
    </recommendedName>
</protein>
<name>A0AA88RAT4_9ASTE</name>
<feature type="domain" description="CCHC-type" evidence="3">
    <location>
        <begin position="148"/>
        <end position="161"/>
    </location>
</feature>
<organism evidence="4 5">
    <name type="scientific">Escallonia rubra</name>
    <dbReference type="NCBI Taxonomy" id="112253"/>
    <lineage>
        <taxon>Eukaryota</taxon>
        <taxon>Viridiplantae</taxon>
        <taxon>Streptophyta</taxon>
        <taxon>Embryophyta</taxon>
        <taxon>Tracheophyta</taxon>
        <taxon>Spermatophyta</taxon>
        <taxon>Magnoliopsida</taxon>
        <taxon>eudicotyledons</taxon>
        <taxon>Gunneridae</taxon>
        <taxon>Pentapetalae</taxon>
        <taxon>asterids</taxon>
        <taxon>campanulids</taxon>
        <taxon>Escalloniales</taxon>
        <taxon>Escalloniaceae</taxon>
        <taxon>Escallonia</taxon>
    </lineage>
</organism>
<dbReference type="PROSITE" id="PS50158">
    <property type="entry name" value="ZF_CCHC"/>
    <property type="match status" value="1"/>
</dbReference>
<keyword evidence="5" id="KW-1185">Reference proteome</keyword>
<proteinExistence type="predicted"/>
<gene>
    <name evidence="4" type="ORF">RJ640_006679</name>
</gene>
<feature type="compositionally biased region" description="Polar residues" evidence="2">
    <location>
        <begin position="415"/>
        <end position="436"/>
    </location>
</feature>
<dbReference type="GO" id="GO:0003676">
    <property type="term" value="F:nucleic acid binding"/>
    <property type="evidence" value="ECO:0007669"/>
    <property type="project" value="InterPro"/>
</dbReference>
<dbReference type="AlphaFoldDB" id="A0AA88RAT4"/>
<dbReference type="EMBL" id="JAVXUO010001856">
    <property type="protein sequence ID" value="KAK2978560.1"/>
    <property type="molecule type" value="Genomic_DNA"/>
</dbReference>
<feature type="compositionally biased region" description="Polar residues" evidence="2">
    <location>
        <begin position="446"/>
        <end position="462"/>
    </location>
</feature>
<dbReference type="Pfam" id="PF14392">
    <property type="entry name" value="zf-CCHC_4"/>
    <property type="match status" value="1"/>
</dbReference>
<accession>A0AA88RAT4</accession>
<feature type="compositionally biased region" description="Polar residues" evidence="2">
    <location>
        <begin position="328"/>
        <end position="343"/>
    </location>
</feature>
<keyword evidence="1" id="KW-0479">Metal-binding</keyword>
<dbReference type="InterPro" id="IPR040256">
    <property type="entry name" value="At4g02000-like"/>
</dbReference>
<dbReference type="Proteomes" id="UP001187471">
    <property type="component" value="Unassembled WGS sequence"/>
</dbReference>
<sequence length="532" mass="59951">MGQDRNINVEIKQVGDNLFLIQFQNHGDKTRVFEGCPWAFEKSLIIIKEYKGDIQPSKIDLHWCPFWIHVINLPFNRMDRDTGELIGNKVGRFLRVDLNEDETGWGKSLRIRTLIDTRKPLMRGVLVNGNGTDQLLVGIKYERLPNFCFHCGCLGHIEKDCDARYHQNQERQKKFSYGVWLKAEPERKPFLKRSESLEAHDRTIAAGDKMGTEKWTTVDQRMDKNGKENHGVIQGANQELSVRNAMEIAEVSEISKGDQQSDSWDLPTCNATNFAEASEISKIDQPSDSRALSISVSTPYVLVVEKGGPKIITFDTQLQDNPEPLILSQPSLATKSTVYTPTQKPRDSSKLGPSNSTPSTGHNPNYEHPNKLQTPSPQAKPMSPPKISTKLISPNPELLSIQQNEDHTPFYPTFMDQSETQNPNLPHLNPTSTDTPTPVPNPIPASKNTPSKPSTILSQAAQKSHGKWKKLARQPTQLVTKQEQPIQTNKRKEAMDLSETMEAENPAKRKKINREDQTMQSAVTGHQSRRSL</sequence>
<keyword evidence="1" id="KW-0863">Zinc-finger</keyword>
<keyword evidence="1" id="KW-0862">Zinc</keyword>
<evidence type="ECO:0000313" key="5">
    <source>
        <dbReference type="Proteomes" id="UP001187471"/>
    </source>
</evidence>
<dbReference type="GO" id="GO:0008270">
    <property type="term" value="F:zinc ion binding"/>
    <property type="evidence" value="ECO:0007669"/>
    <property type="project" value="UniProtKB-KW"/>
</dbReference>
<feature type="region of interest" description="Disordered" evidence="2">
    <location>
        <begin position="408"/>
        <end position="532"/>
    </location>
</feature>
<feature type="compositionally biased region" description="Polar residues" evidence="2">
    <location>
        <begin position="351"/>
        <end position="363"/>
    </location>
</feature>
<evidence type="ECO:0000313" key="4">
    <source>
        <dbReference type="EMBL" id="KAK2978560.1"/>
    </source>
</evidence>
<dbReference type="PANTHER" id="PTHR31286:SF167">
    <property type="entry name" value="OS09G0268800 PROTEIN"/>
    <property type="match status" value="1"/>
</dbReference>
<reference evidence="4" key="1">
    <citation type="submission" date="2022-12" db="EMBL/GenBank/DDBJ databases">
        <title>Draft genome assemblies for two species of Escallonia (Escalloniales).</title>
        <authorList>
            <person name="Chanderbali A."/>
            <person name="Dervinis C."/>
            <person name="Anghel I."/>
            <person name="Soltis D."/>
            <person name="Soltis P."/>
            <person name="Zapata F."/>
        </authorList>
    </citation>
    <scope>NUCLEOTIDE SEQUENCE</scope>
    <source>
        <strain evidence="4">UCBG92.1500</strain>
        <tissue evidence="4">Leaf</tissue>
    </source>
</reference>
<dbReference type="InterPro" id="IPR025836">
    <property type="entry name" value="Zn_knuckle_CX2CX4HX4C"/>
</dbReference>